<comment type="caution">
    <text evidence="6">The sequence shown here is derived from an EMBL/GenBank/DDBJ whole genome shotgun (WGS) entry which is preliminary data.</text>
</comment>
<dbReference type="Gene3D" id="1.20.140.40">
    <property type="entry name" value="Invertase/pectin methylesterase inhibitor family protein"/>
    <property type="match status" value="1"/>
</dbReference>
<evidence type="ECO:0000256" key="3">
    <source>
        <dbReference type="ARBA" id="ARBA00038471"/>
    </source>
</evidence>
<evidence type="ECO:0000256" key="2">
    <source>
        <dbReference type="ARBA" id="ARBA00023157"/>
    </source>
</evidence>
<dbReference type="AlphaFoldDB" id="A0A7J0GSR0"/>
<dbReference type="InterPro" id="IPR052421">
    <property type="entry name" value="PCW_Enzyme_Inhibitor"/>
</dbReference>
<keyword evidence="7" id="KW-1185">Reference proteome</keyword>
<evidence type="ECO:0000256" key="4">
    <source>
        <dbReference type="SAM" id="SignalP"/>
    </source>
</evidence>
<evidence type="ECO:0000313" key="7">
    <source>
        <dbReference type="Proteomes" id="UP000585474"/>
    </source>
</evidence>
<dbReference type="InterPro" id="IPR035513">
    <property type="entry name" value="Invertase/methylesterase_inhib"/>
</dbReference>
<dbReference type="GO" id="GO:0004857">
    <property type="term" value="F:enzyme inhibitor activity"/>
    <property type="evidence" value="ECO:0007669"/>
    <property type="project" value="InterPro"/>
</dbReference>
<dbReference type="NCBIfam" id="TIGR01614">
    <property type="entry name" value="PME_inhib"/>
    <property type="match status" value="1"/>
</dbReference>
<evidence type="ECO:0000313" key="6">
    <source>
        <dbReference type="EMBL" id="GFZ13885.1"/>
    </source>
</evidence>
<feature type="signal peptide" evidence="4">
    <location>
        <begin position="1"/>
        <end position="21"/>
    </location>
</feature>
<dbReference type="Proteomes" id="UP000585474">
    <property type="component" value="Unassembled WGS sequence"/>
</dbReference>
<protein>
    <recommendedName>
        <fullName evidence="5">Pectinesterase inhibitor domain-containing protein</fullName>
    </recommendedName>
</protein>
<dbReference type="PANTHER" id="PTHR36710:SF18">
    <property type="entry name" value="PECTINESTERASE INHIBITOR 5-RELATED"/>
    <property type="match status" value="1"/>
</dbReference>
<evidence type="ECO:0000259" key="5">
    <source>
        <dbReference type="SMART" id="SM00856"/>
    </source>
</evidence>
<organism evidence="6 7">
    <name type="scientific">Actinidia rufa</name>
    <dbReference type="NCBI Taxonomy" id="165716"/>
    <lineage>
        <taxon>Eukaryota</taxon>
        <taxon>Viridiplantae</taxon>
        <taxon>Streptophyta</taxon>
        <taxon>Embryophyta</taxon>
        <taxon>Tracheophyta</taxon>
        <taxon>Spermatophyta</taxon>
        <taxon>Magnoliopsida</taxon>
        <taxon>eudicotyledons</taxon>
        <taxon>Gunneridae</taxon>
        <taxon>Pentapetalae</taxon>
        <taxon>asterids</taxon>
        <taxon>Ericales</taxon>
        <taxon>Actinidiaceae</taxon>
        <taxon>Actinidia</taxon>
    </lineage>
</organism>
<feature type="domain" description="Pectinesterase inhibitor" evidence="5">
    <location>
        <begin position="25"/>
        <end position="171"/>
    </location>
</feature>
<sequence>MKSFAPLLFTFLLILLPSNQCSVKTSNDLIAKTCRHTPFSQLCVSTLRSHPQKSMKTVKDLSLVLIDIARAKATLALETINKLKASGSNPHLQIPLAKCSKIYEKVLRVHVPKALSALTRGDHKDAEDWVARSAAKAQECKMILVGVTNPPQMMLSMGQILSDLFVIIRSIIKSLLGGIGRGHDLL</sequence>
<accession>A0A7J0GSR0</accession>
<dbReference type="SMART" id="SM00856">
    <property type="entry name" value="PMEI"/>
    <property type="match status" value="1"/>
</dbReference>
<dbReference type="OrthoDB" id="764172at2759"/>
<dbReference type="EMBL" id="BJWL01000024">
    <property type="protein sequence ID" value="GFZ13885.1"/>
    <property type="molecule type" value="Genomic_DNA"/>
</dbReference>
<feature type="chain" id="PRO_5029655421" description="Pectinesterase inhibitor domain-containing protein" evidence="4">
    <location>
        <begin position="22"/>
        <end position="186"/>
    </location>
</feature>
<proteinExistence type="inferred from homology"/>
<keyword evidence="2" id="KW-1015">Disulfide bond</keyword>
<reference evidence="6 7" key="1">
    <citation type="submission" date="2019-07" db="EMBL/GenBank/DDBJ databases">
        <title>De Novo Assembly of kiwifruit Actinidia rufa.</title>
        <authorList>
            <person name="Sugita-Konishi S."/>
            <person name="Sato K."/>
            <person name="Mori E."/>
            <person name="Abe Y."/>
            <person name="Kisaki G."/>
            <person name="Hamano K."/>
            <person name="Suezawa K."/>
            <person name="Otani M."/>
            <person name="Fukuda T."/>
            <person name="Manabe T."/>
            <person name="Gomi K."/>
            <person name="Tabuchi M."/>
            <person name="Akimitsu K."/>
            <person name="Kataoka I."/>
        </authorList>
    </citation>
    <scope>NUCLEOTIDE SEQUENCE [LARGE SCALE GENOMIC DNA]</scope>
    <source>
        <strain evidence="7">cv. Fuchu</strain>
    </source>
</reference>
<comment type="similarity">
    <text evidence="3">Belongs to the PMEI family.</text>
</comment>
<name>A0A7J0GSR0_9ERIC</name>
<dbReference type="InterPro" id="IPR006501">
    <property type="entry name" value="Pectinesterase_inhib_dom"/>
</dbReference>
<dbReference type="PANTHER" id="PTHR36710">
    <property type="entry name" value="PECTINESTERASE INHIBITOR-LIKE"/>
    <property type="match status" value="1"/>
</dbReference>
<gene>
    <name evidence="6" type="ORF">Acr_24g0000750</name>
</gene>
<evidence type="ECO:0000256" key="1">
    <source>
        <dbReference type="ARBA" id="ARBA00022729"/>
    </source>
</evidence>
<dbReference type="SUPFAM" id="SSF101148">
    <property type="entry name" value="Plant invertase/pectin methylesterase inhibitor"/>
    <property type="match status" value="1"/>
</dbReference>
<dbReference type="Pfam" id="PF04043">
    <property type="entry name" value="PMEI"/>
    <property type="match status" value="1"/>
</dbReference>
<keyword evidence="1 4" id="KW-0732">Signal</keyword>